<dbReference type="CDD" id="cd06261">
    <property type="entry name" value="TM_PBP2"/>
    <property type="match status" value="1"/>
</dbReference>
<evidence type="ECO:0000256" key="3">
    <source>
        <dbReference type="ARBA" id="ARBA00022448"/>
    </source>
</evidence>
<dbReference type="PROSITE" id="PS50928">
    <property type="entry name" value="ABC_TM1"/>
    <property type="match status" value="1"/>
</dbReference>
<dbReference type="Pfam" id="PF00528">
    <property type="entry name" value="BPD_transp_1"/>
    <property type="match status" value="1"/>
</dbReference>
<dbReference type="Proteomes" id="UP000289166">
    <property type="component" value="Unassembled WGS sequence"/>
</dbReference>
<gene>
    <name evidence="10" type="ORF">EFD62_15495</name>
</gene>
<dbReference type="AlphaFoldDB" id="A0A4Q0I151"/>
<feature type="domain" description="ABC transmembrane type-1" evidence="9">
    <location>
        <begin position="60"/>
        <end position="248"/>
    </location>
</feature>
<evidence type="ECO:0000256" key="6">
    <source>
        <dbReference type="ARBA" id="ARBA00022989"/>
    </source>
</evidence>
<dbReference type="Gene3D" id="1.10.3720.10">
    <property type="entry name" value="MetI-like"/>
    <property type="match status" value="1"/>
</dbReference>
<evidence type="ECO:0000256" key="8">
    <source>
        <dbReference type="RuleBase" id="RU363032"/>
    </source>
</evidence>
<name>A0A4Q0I151_9FIRM</name>
<organism evidence="10 11">
    <name type="scientific">Acetivibrio mesophilus</name>
    <dbReference type="NCBI Taxonomy" id="2487273"/>
    <lineage>
        <taxon>Bacteria</taxon>
        <taxon>Bacillati</taxon>
        <taxon>Bacillota</taxon>
        <taxon>Clostridia</taxon>
        <taxon>Eubacteriales</taxon>
        <taxon>Oscillospiraceae</taxon>
        <taxon>Acetivibrio</taxon>
    </lineage>
</organism>
<evidence type="ECO:0000256" key="1">
    <source>
        <dbReference type="ARBA" id="ARBA00004651"/>
    </source>
</evidence>
<evidence type="ECO:0000259" key="9">
    <source>
        <dbReference type="PROSITE" id="PS50928"/>
    </source>
</evidence>
<dbReference type="OrthoDB" id="9782004at2"/>
<evidence type="ECO:0000256" key="5">
    <source>
        <dbReference type="ARBA" id="ARBA00022692"/>
    </source>
</evidence>
<comment type="subcellular location">
    <subcellularLocation>
        <location evidence="1 8">Cell membrane</location>
        <topology evidence="1 8">Multi-pass membrane protein</topology>
    </subcellularLocation>
</comment>
<dbReference type="RefSeq" id="WP_128706428.1">
    <property type="nucleotide sequence ID" value="NZ_RLII01000033.1"/>
</dbReference>
<dbReference type="InterPro" id="IPR051789">
    <property type="entry name" value="Bact_Polyamine_Transport"/>
</dbReference>
<keyword evidence="4" id="KW-1003">Cell membrane</keyword>
<feature type="transmembrane region" description="Helical" evidence="8">
    <location>
        <begin position="95"/>
        <end position="122"/>
    </location>
</feature>
<feature type="transmembrane region" description="Helical" evidence="8">
    <location>
        <begin position="60"/>
        <end position="83"/>
    </location>
</feature>
<dbReference type="SUPFAM" id="SSF161098">
    <property type="entry name" value="MetI-like"/>
    <property type="match status" value="1"/>
</dbReference>
<evidence type="ECO:0000256" key="7">
    <source>
        <dbReference type="ARBA" id="ARBA00023136"/>
    </source>
</evidence>
<keyword evidence="3 8" id="KW-0813">Transport</keyword>
<dbReference type="EMBL" id="RLII01000033">
    <property type="protein sequence ID" value="RXE57833.1"/>
    <property type="molecule type" value="Genomic_DNA"/>
</dbReference>
<dbReference type="InterPro" id="IPR035906">
    <property type="entry name" value="MetI-like_sf"/>
</dbReference>
<dbReference type="InterPro" id="IPR000515">
    <property type="entry name" value="MetI-like"/>
</dbReference>
<keyword evidence="11" id="KW-1185">Reference proteome</keyword>
<sequence>MVKRGIERIYLGLIMVFLYAPILTLIVFSFNDSKSRAKWGGFTLKWYKNMLHDPEISKSLYYTLLIALLASVIATIIGTLAAIGIHVMKKKTKSVILNVTYLPVLNADIVTGIAFMLFFVAIGLRLGFTSMLIAHITFNIPYVILSILPKLSSLNKFTYEAALDLGASPMKAIRKVIIPEIMPNIITGFLLAFTLSLDDFVISYFTTGSGVTNLSITIYTMTRRGIKPEINAVSTVLFLSVLILLLIINKRSDRHAKKLGGMNV</sequence>
<accession>A0A4Q0I151</accession>
<evidence type="ECO:0000256" key="2">
    <source>
        <dbReference type="ARBA" id="ARBA00007069"/>
    </source>
</evidence>
<proteinExistence type="inferred from homology"/>
<keyword evidence="7 8" id="KW-0472">Membrane</keyword>
<feature type="transmembrane region" description="Helical" evidence="8">
    <location>
        <begin position="230"/>
        <end position="248"/>
    </location>
</feature>
<keyword evidence="6 8" id="KW-1133">Transmembrane helix</keyword>
<protein>
    <submittedName>
        <fullName evidence="10">ABC transporter permease</fullName>
    </submittedName>
</protein>
<feature type="transmembrane region" description="Helical" evidence="8">
    <location>
        <begin position="9"/>
        <end position="30"/>
    </location>
</feature>
<reference evidence="11" key="1">
    <citation type="submission" date="2018-11" db="EMBL/GenBank/DDBJ databases">
        <title>Genome sequencing of a novel mesophilic and cellulolytic organism within the genus Hungateiclostridium.</title>
        <authorList>
            <person name="Rettenmaier R."/>
            <person name="Liebl W."/>
            <person name="Zverlov V."/>
        </authorList>
    </citation>
    <scope>NUCLEOTIDE SEQUENCE [LARGE SCALE GENOMIC DNA]</scope>
    <source>
        <strain evidence="11">N2K1</strain>
    </source>
</reference>
<dbReference type="PANTHER" id="PTHR43848">
    <property type="entry name" value="PUTRESCINE TRANSPORT SYSTEM PERMEASE PROTEIN POTI"/>
    <property type="match status" value="1"/>
</dbReference>
<feature type="transmembrane region" description="Helical" evidence="8">
    <location>
        <begin position="128"/>
        <end position="148"/>
    </location>
</feature>
<comment type="caution">
    <text evidence="10">The sequence shown here is derived from an EMBL/GenBank/DDBJ whole genome shotgun (WGS) entry which is preliminary data.</text>
</comment>
<dbReference type="GO" id="GO:0005886">
    <property type="term" value="C:plasma membrane"/>
    <property type="evidence" value="ECO:0007669"/>
    <property type="project" value="UniProtKB-SubCell"/>
</dbReference>
<evidence type="ECO:0000313" key="10">
    <source>
        <dbReference type="EMBL" id="RXE57833.1"/>
    </source>
</evidence>
<evidence type="ECO:0000313" key="11">
    <source>
        <dbReference type="Proteomes" id="UP000289166"/>
    </source>
</evidence>
<comment type="similarity">
    <text evidence="2">Belongs to the binding-protein-dependent transport system permease family. CysTW subfamily.</text>
</comment>
<dbReference type="GO" id="GO:0055085">
    <property type="term" value="P:transmembrane transport"/>
    <property type="evidence" value="ECO:0007669"/>
    <property type="project" value="InterPro"/>
</dbReference>
<feature type="transmembrane region" description="Helical" evidence="8">
    <location>
        <begin position="181"/>
        <end position="205"/>
    </location>
</feature>
<keyword evidence="5 8" id="KW-0812">Transmembrane</keyword>
<evidence type="ECO:0000256" key="4">
    <source>
        <dbReference type="ARBA" id="ARBA00022475"/>
    </source>
</evidence>
<dbReference type="PANTHER" id="PTHR43848:SF2">
    <property type="entry name" value="PUTRESCINE TRANSPORT SYSTEM PERMEASE PROTEIN POTI"/>
    <property type="match status" value="1"/>
</dbReference>